<proteinExistence type="predicted"/>
<organism evidence="2 3">
    <name type="scientific">Chryseobacterium gallinarum</name>
    <dbReference type="NCBI Taxonomy" id="1324352"/>
    <lineage>
        <taxon>Bacteria</taxon>
        <taxon>Pseudomonadati</taxon>
        <taxon>Bacteroidota</taxon>
        <taxon>Flavobacteriia</taxon>
        <taxon>Flavobacteriales</taxon>
        <taxon>Weeksellaceae</taxon>
        <taxon>Chryseobacterium group</taxon>
        <taxon>Chryseobacterium</taxon>
    </lineage>
</organism>
<sequence>MLKLVSTYVITIGILNFTSKFYTLYMKYLFLNKRISCILLFSFCGLKAQELTLINKTDDLIIVKNEKKEISINSHSKKEINEINKITINIADKLFRNINLFLEPTEKLNITIEKDQKFVYTGDQAIIHEYINETLTNKTFGKTNVYYNIEDKKNIEELKITSEMLLADILKKCKLSNILISPDDTDSVKRLKNYIKYQWLYTLFLTFDRSNLDQAFKKEAINYYFKKYIEPDITKYSCDYSLRYLVIKTLAKNKTLLQAELPIYPIVEHTDDDNVNKYLPQNCQKQYFQEKYNYLDHTNGHNKEYYKKVLIEKFNE</sequence>
<evidence type="ECO:0000313" key="2">
    <source>
        <dbReference type="EMBL" id="AKK72666.1"/>
    </source>
</evidence>
<name>A0A0G3M0G9_CHRGL</name>
<dbReference type="EMBL" id="CP009928">
    <property type="protein sequence ID" value="AKK72666.1"/>
    <property type="molecule type" value="Genomic_DNA"/>
</dbReference>
<keyword evidence="1" id="KW-1133">Transmembrane helix</keyword>
<protein>
    <submittedName>
        <fullName evidence="2">Uncharacterized protein</fullName>
    </submittedName>
</protein>
<evidence type="ECO:0000256" key="1">
    <source>
        <dbReference type="SAM" id="Phobius"/>
    </source>
</evidence>
<evidence type="ECO:0000313" key="3">
    <source>
        <dbReference type="Proteomes" id="UP000035213"/>
    </source>
</evidence>
<accession>A0A0G3M0G9</accession>
<dbReference type="Proteomes" id="UP000035213">
    <property type="component" value="Chromosome"/>
</dbReference>
<gene>
    <name evidence="2" type="ORF">OK18_08560</name>
</gene>
<dbReference type="KEGG" id="cgn:OK18_08560"/>
<keyword evidence="1" id="KW-0812">Transmembrane</keyword>
<dbReference type="PATRIC" id="fig|1324352.5.peg.1793"/>
<dbReference type="AlphaFoldDB" id="A0A0G3M0G9"/>
<feature type="transmembrane region" description="Helical" evidence="1">
    <location>
        <begin position="6"/>
        <end position="25"/>
    </location>
</feature>
<reference evidence="2 3" key="1">
    <citation type="submission" date="2014-11" db="EMBL/GenBank/DDBJ databases">
        <authorList>
            <person name="Park G.-S."/>
            <person name="Hong S.-J."/>
            <person name="Jung B.K."/>
            <person name="Khan A.R."/>
            <person name="Kwak Y."/>
            <person name="Shin J.-H."/>
        </authorList>
    </citation>
    <scope>NUCLEOTIDE SEQUENCE [LARGE SCALE GENOMIC DNA]</scope>
    <source>
        <strain evidence="2 3">DSM 27622</strain>
    </source>
</reference>
<keyword evidence="1" id="KW-0472">Membrane</keyword>